<dbReference type="RefSeq" id="WP_099026987.1">
    <property type="nucleotide sequence ID" value="NZ_JANIDW010000003.1"/>
</dbReference>
<feature type="modified residue" description="4-aspartylphosphate" evidence="9">
    <location>
        <position position="53"/>
    </location>
</feature>
<dbReference type="PANTHER" id="PTHR32071:SF17">
    <property type="entry name" value="TRANSCRIPTIONAL REGULATOR (NTRC FAMILY)"/>
    <property type="match status" value="1"/>
</dbReference>
<dbReference type="PROSITE" id="PS00688">
    <property type="entry name" value="SIGMA54_INTERACT_3"/>
    <property type="match status" value="1"/>
</dbReference>
<evidence type="ECO:0000256" key="5">
    <source>
        <dbReference type="ARBA" id="ARBA00023015"/>
    </source>
</evidence>
<name>A0ABT3W7T4_9PROT</name>
<evidence type="ECO:0000256" key="7">
    <source>
        <dbReference type="ARBA" id="ARBA00023159"/>
    </source>
</evidence>
<dbReference type="SMART" id="SM00382">
    <property type="entry name" value="AAA"/>
    <property type="match status" value="1"/>
</dbReference>
<evidence type="ECO:0000256" key="4">
    <source>
        <dbReference type="ARBA" id="ARBA00023012"/>
    </source>
</evidence>
<sequence>MEHEILIVDDEPDIRFLLAGILEDDGYLTCNAANSDEAMRLFRESRPSLVILDIWLQNSQLDGMALLKLFKEQRPDVPVIMISGHGTIETAVSSLHHGAYDFLEKPFQTDRLLVIVRRALEAARLRKENAELRLRAGEQGTLMGDSALINALRGQISRVAPTNSRVLISGPAGAGKEVVARMIHAQSKRAEGPFVVLNCAALAPDHFEEELFGVEGSEGKPGRPGLLERAHKGTLLLDEVADMPLEIQGKIVRALQINTFERLGGTHSMKVDVRVLAATSRDLQAEITARHFREDLYYRLAVVPLQVPSLAERPEDIPMLAQYFLESCARSSGLPVRTLSVDALACLQTYDWPGNIRELRNLMERMLIMLPAGEGEQSNIIRAEMLPDIVREGAPSMTCLTAEADVMSLPLREARDHFETQYLQVQLMRFGGNISRTANFVCMERSALHRKLKQLGVTQEDRSAAQSARSGQEAK</sequence>
<evidence type="ECO:0000313" key="12">
    <source>
        <dbReference type="EMBL" id="MCX5614858.1"/>
    </source>
</evidence>
<organism evidence="12 13">
    <name type="scientific">Bombella saccharophila</name>
    <dbReference type="NCBI Taxonomy" id="2967338"/>
    <lineage>
        <taxon>Bacteria</taxon>
        <taxon>Pseudomonadati</taxon>
        <taxon>Pseudomonadota</taxon>
        <taxon>Alphaproteobacteria</taxon>
        <taxon>Acetobacterales</taxon>
        <taxon>Acetobacteraceae</taxon>
        <taxon>Bombella</taxon>
    </lineage>
</organism>
<evidence type="ECO:0000256" key="2">
    <source>
        <dbReference type="ARBA" id="ARBA00022741"/>
    </source>
</evidence>
<dbReference type="SUPFAM" id="SSF46689">
    <property type="entry name" value="Homeodomain-like"/>
    <property type="match status" value="1"/>
</dbReference>
<dbReference type="Gene3D" id="3.40.50.2300">
    <property type="match status" value="1"/>
</dbReference>
<evidence type="ECO:0000256" key="1">
    <source>
        <dbReference type="ARBA" id="ARBA00022553"/>
    </source>
</evidence>
<evidence type="ECO:0000256" key="8">
    <source>
        <dbReference type="ARBA" id="ARBA00023163"/>
    </source>
</evidence>
<keyword evidence="6" id="KW-0238">DNA-binding</keyword>
<dbReference type="SMART" id="SM00448">
    <property type="entry name" value="REC"/>
    <property type="match status" value="1"/>
</dbReference>
<keyword evidence="7" id="KW-0010">Activator</keyword>
<dbReference type="SUPFAM" id="SSF52540">
    <property type="entry name" value="P-loop containing nucleoside triphosphate hydrolases"/>
    <property type="match status" value="1"/>
</dbReference>
<dbReference type="Proteomes" id="UP001165648">
    <property type="component" value="Unassembled WGS sequence"/>
</dbReference>
<dbReference type="Gene3D" id="1.10.10.60">
    <property type="entry name" value="Homeodomain-like"/>
    <property type="match status" value="1"/>
</dbReference>
<keyword evidence="8" id="KW-0804">Transcription</keyword>
<evidence type="ECO:0000256" key="3">
    <source>
        <dbReference type="ARBA" id="ARBA00022840"/>
    </source>
</evidence>
<dbReference type="Gene3D" id="3.40.50.300">
    <property type="entry name" value="P-loop containing nucleotide triphosphate hydrolases"/>
    <property type="match status" value="1"/>
</dbReference>
<dbReference type="Pfam" id="PF02954">
    <property type="entry name" value="HTH_8"/>
    <property type="match status" value="1"/>
</dbReference>
<dbReference type="EMBL" id="JANIDW010000003">
    <property type="protein sequence ID" value="MCX5614858.1"/>
    <property type="molecule type" value="Genomic_DNA"/>
</dbReference>
<dbReference type="InterPro" id="IPR025943">
    <property type="entry name" value="Sigma_54_int_dom_ATP-bd_2"/>
</dbReference>
<dbReference type="Pfam" id="PF00072">
    <property type="entry name" value="Response_reg"/>
    <property type="match status" value="1"/>
</dbReference>
<dbReference type="Gene3D" id="1.10.8.60">
    <property type="match status" value="1"/>
</dbReference>
<dbReference type="InterPro" id="IPR027417">
    <property type="entry name" value="P-loop_NTPase"/>
</dbReference>
<evidence type="ECO:0000313" key="13">
    <source>
        <dbReference type="Proteomes" id="UP001165648"/>
    </source>
</evidence>
<dbReference type="PROSITE" id="PS00676">
    <property type="entry name" value="SIGMA54_INTERACT_2"/>
    <property type="match status" value="1"/>
</dbReference>
<dbReference type="Pfam" id="PF00158">
    <property type="entry name" value="Sigma54_activat"/>
    <property type="match status" value="1"/>
</dbReference>
<dbReference type="SUPFAM" id="SSF52172">
    <property type="entry name" value="CheY-like"/>
    <property type="match status" value="1"/>
</dbReference>
<dbReference type="InterPro" id="IPR011006">
    <property type="entry name" value="CheY-like_superfamily"/>
</dbReference>
<comment type="caution">
    <text evidence="12">The sequence shown here is derived from an EMBL/GenBank/DDBJ whole genome shotgun (WGS) entry which is preliminary data.</text>
</comment>
<dbReference type="CDD" id="cd00009">
    <property type="entry name" value="AAA"/>
    <property type="match status" value="1"/>
</dbReference>
<protein>
    <submittedName>
        <fullName evidence="12">Sigma-54 dependent transcriptional regulator</fullName>
    </submittedName>
</protein>
<keyword evidence="3" id="KW-0067">ATP-binding</keyword>
<keyword evidence="2" id="KW-0547">Nucleotide-binding</keyword>
<dbReference type="InterPro" id="IPR001789">
    <property type="entry name" value="Sig_transdc_resp-reg_receiver"/>
</dbReference>
<keyword evidence="13" id="KW-1185">Reference proteome</keyword>
<keyword evidence="1 9" id="KW-0597">Phosphoprotein</keyword>
<dbReference type="InterPro" id="IPR058031">
    <property type="entry name" value="AAA_lid_NorR"/>
</dbReference>
<dbReference type="PROSITE" id="PS50045">
    <property type="entry name" value="SIGMA54_INTERACT_4"/>
    <property type="match status" value="1"/>
</dbReference>
<evidence type="ECO:0000259" key="11">
    <source>
        <dbReference type="PROSITE" id="PS50110"/>
    </source>
</evidence>
<evidence type="ECO:0000259" key="10">
    <source>
        <dbReference type="PROSITE" id="PS50045"/>
    </source>
</evidence>
<feature type="domain" description="Response regulatory" evidence="11">
    <location>
        <begin position="4"/>
        <end position="120"/>
    </location>
</feature>
<reference evidence="12 13" key="1">
    <citation type="submission" date="2022-07" db="EMBL/GenBank/DDBJ databases">
        <title>Bombella genomes.</title>
        <authorList>
            <person name="Harer L."/>
            <person name="Styblova S."/>
            <person name="Ehrmann M."/>
        </authorList>
    </citation>
    <scope>NUCLEOTIDE SEQUENCE [LARGE SCALE GENOMIC DNA]</scope>
    <source>
        <strain evidence="12 13">TMW 2.2558</strain>
    </source>
</reference>
<keyword evidence="5" id="KW-0805">Transcription regulation</keyword>
<accession>A0ABT3W7T4</accession>
<feature type="domain" description="Sigma-54 factor interaction" evidence="10">
    <location>
        <begin position="142"/>
        <end position="368"/>
    </location>
</feature>
<keyword evidence="4" id="KW-0902">Two-component regulatory system</keyword>
<gene>
    <name evidence="12" type="ORF">NQF64_06325</name>
</gene>
<dbReference type="InterPro" id="IPR025944">
    <property type="entry name" value="Sigma_54_int_dom_CS"/>
</dbReference>
<dbReference type="InterPro" id="IPR002197">
    <property type="entry name" value="HTH_Fis"/>
</dbReference>
<proteinExistence type="predicted"/>
<dbReference type="PROSITE" id="PS50110">
    <property type="entry name" value="RESPONSE_REGULATORY"/>
    <property type="match status" value="1"/>
</dbReference>
<dbReference type="InterPro" id="IPR009057">
    <property type="entry name" value="Homeodomain-like_sf"/>
</dbReference>
<dbReference type="Pfam" id="PF25601">
    <property type="entry name" value="AAA_lid_14"/>
    <property type="match status" value="1"/>
</dbReference>
<evidence type="ECO:0000256" key="9">
    <source>
        <dbReference type="PROSITE-ProRule" id="PRU00169"/>
    </source>
</evidence>
<dbReference type="CDD" id="cd17550">
    <property type="entry name" value="REC_NtrX-like"/>
    <property type="match status" value="1"/>
</dbReference>
<dbReference type="InterPro" id="IPR002078">
    <property type="entry name" value="Sigma_54_int"/>
</dbReference>
<evidence type="ECO:0000256" key="6">
    <source>
        <dbReference type="ARBA" id="ARBA00023125"/>
    </source>
</evidence>
<dbReference type="PANTHER" id="PTHR32071">
    <property type="entry name" value="TRANSCRIPTIONAL REGULATORY PROTEIN"/>
    <property type="match status" value="1"/>
</dbReference>
<dbReference type="InterPro" id="IPR003593">
    <property type="entry name" value="AAA+_ATPase"/>
</dbReference>